<gene>
    <name evidence="1" type="ORF">PoB_004243400</name>
</gene>
<evidence type="ECO:0000313" key="2">
    <source>
        <dbReference type="Proteomes" id="UP000735302"/>
    </source>
</evidence>
<comment type="caution">
    <text evidence="1">The sequence shown here is derived from an EMBL/GenBank/DDBJ whole genome shotgun (WGS) entry which is preliminary data.</text>
</comment>
<accession>A0AAV4BC39</accession>
<proteinExistence type="predicted"/>
<keyword evidence="2" id="KW-1185">Reference proteome</keyword>
<dbReference type="AlphaFoldDB" id="A0AAV4BC39"/>
<evidence type="ECO:0000313" key="1">
    <source>
        <dbReference type="EMBL" id="GFO15929.1"/>
    </source>
</evidence>
<name>A0AAV4BC39_9GAST</name>
<dbReference type="Proteomes" id="UP000735302">
    <property type="component" value="Unassembled WGS sequence"/>
</dbReference>
<dbReference type="EMBL" id="BLXT01004632">
    <property type="protein sequence ID" value="GFO15929.1"/>
    <property type="molecule type" value="Genomic_DNA"/>
</dbReference>
<reference evidence="1 2" key="1">
    <citation type="journal article" date="2021" name="Elife">
        <title>Chloroplast acquisition without the gene transfer in kleptoplastic sea slugs, Plakobranchus ocellatus.</title>
        <authorList>
            <person name="Maeda T."/>
            <person name="Takahashi S."/>
            <person name="Yoshida T."/>
            <person name="Shimamura S."/>
            <person name="Takaki Y."/>
            <person name="Nagai Y."/>
            <person name="Toyoda A."/>
            <person name="Suzuki Y."/>
            <person name="Arimoto A."/>
            <person name="Ishii H."/>
            <person name="Satoh N."/>
            <person name="Nishiyama T."/>
            <person name="Hasebe M."/>
            <person name="Maruyama T."/>
            <person name="Minagawa J."/>
            <person name="Obokata J."/>
            <person name="Shigenobu S."/>
        </authorList>
    </citation>
    <scope>NUCLEOTIDE SEQUENCE [LARGE SCALE GENOMIC DNA]</scope>
</reference>
<protein>
    <submittedName>
        <fullName evidence="1">Uncharacterized protein</fullName>
    </submittedName>
</protein>
<sequence length="106" mass="12348">MRSLMFSSLTAPAMRAGLITQGLQATVRVHKLCLKWVKMWINLFRWGQFMNECTNVGNYRLKSYAQMSCTHVKDSIDTKYKQVEVFFAQHSAITCGRFFRFLVDLV</sequence>
<organism evidence="1 2">
    <name type="scientific">Plakobranchus ocellatus</name>
    <dbReference type="NCBI Taxonomy" id="259542"/>
    <lineage>
        <taxon>Eukaryota</taxon>
        <taxon>Metazoa</taxon>
        <taxon>Spiralia</taxon>
        <taxon>Lophotrochozoa</taxon>
        <taxon>Mollusca</taxon>
        <taxon>Gastropoda</taxon>
        <taxon>Heterobranchia</taxon>
        <taxon>Euthyneura</taxon>
        <taxon>Panpulmonata</taxon>
        <taxon>Sacoglossa</taxon>
        <taxon>Placobranchoidea</taxon>
        <taxon>Plakobranchidae</taxon>
        <taxon>Plakobranchus</taxon>
    </lineage>
</organism>